<dbReference type="Pfam" id="PF00743">
    <property type="entry name" value="FMO-like"/>
    <property type="match status" value="1"/>
</dbReference>
<keyword evidence="9 20" id="KW-1133">Transmembrane helix</keyword>
<evidence type="ECO:0000256" key="9">
    <source>
        <dbReference type="ARBA" id="ARBA00022989"/>
    </source>
</evidence>
<evidence type="ECO:0000256" key="6">
    <source>
        <dbReference type="ARBA" id="ARBA00022824"/>
    </source>
</evidence>
<evidence type="ECO:0000256" key="2">
    <source>
        <dbReference type="ARBA" id="ARBA00004389"/>
    </source>
</evidence>
<evidence type="ECO:0000256" key="1">
    <source>
        <dbReference type="ARBA" id="ARBA00001974"/>
    </source>
</evidence>
<evidence type="ECO:0000256" key="3">
    <source>
        <dbReference type="ARBA" id="ARBA00009183"/>
    </source>
</evidence>
<dbReference type="GO" id="GO:0005789">
    <property type="term" value="C:endoplasmic reticulum membrane"/>
    <property type="evidence" value="ECO:0007669"/>
    <property type="project" value="UniProtKB-SubCell"/>
</dbReference>
<evidence type="ECO:0000256" key="16">
    <source>
        <dbReference type="ARBA" id="ARBA00048088"/>
    </source>
</evidence>
<evidence type="ECO:0000313" key="21">
    <source>
        <dbReference type="EMBL" id="CEK67329.1"/>
    </source>
</evidence>
<evidence type="ECO:0000256" key="5">
    <source>
        <dbReference type="ARBA" id="ARBA00022692"/>
    </source>
</evidence>
<name>A0A0B6ZFD7_9EUPU</name>
<comment type="cofactor">
    <cofactor evidence="1 18 19">
        <name>FAD</name>
        <dbReference type="ChEBI" id="CHEBI:57692"/>
    </cofactor>
</comment>
<evidence type="ECO:0000256" key="13">
    <source>
        <dbReference type="ARBA" id="ARBA00045957"/>
    </source>
</evidence>
<dbReference type="EMBL" id="HACG01020464">
    <property type="protein sequence ID" value="CEK67329.1"/>
    <property type="molecule type" value="Transcribed_RNA"/>
</dbReference>
<comment type="catalytic activity">
    <reaction evidence="15">
        <text>hypotaurine + NADPH + O2 + H(+) = taurine + NADP(+) + H2O</text>
        <dbReference type="Rhea" id="RHEA:69819"/>
        <dbReference type="ChEBI" id="CHEBI:15377"/>
        <dbReference type="ChEBI" id="CHEBI:15378"/>
        <dbReference type="ChEBI" id="CHEBI:15379"/>
        <dbReference type="ChEBI" id="CHEBI:57783"/>
        <dbReference type="ChEBI" id="CHEBI:57853"/>
        <dbReference type="ChEBI" id="CHEBI:58349"/>
        <dbReference type="ChEBI" id="CHEBI:507393"/>
        <dbReference type="EC" id="1.14.13.8"/>
    </reaction>
    <physiologicalReaction direction="left-to-right" evidence="15">
        <dbReference type="Rhea" id="RHEA:69820"/>
    </physiologicalReaction>
</comment>
<evidence type="ECO:0000256" key="10">
    <source>
        <dbReference type="ARBA" id="ARBA00023002"/>
    </source>
</evidence>
<evidence type="ECO:0000256" key="20">
    <source>
        <dbReference type="SAM" id="Phobius"/>
    </source>
</evidence>
<keyword evidence="4 18" id="KW-0285">Flavoprotein</keyword>
<comment type="catalytic activity">
    <reaction evidence="14">
        <text>hypotaurine + NADH + O2 + H(+) = taurine + NAD(+) + H2O</text>
        <dbReference type="Rhea" id="RHEA:74111"/>
        <dbReference type="ChEBI" id="CHEBI:15377"/>
        <dbReference type="ChEBI" id="CHEBI:15378"/>
        <dbReference type="ChEBI" id="CHEBI:15379"/>
        <dbReference type="ChEBI" id="CHEBI:57540"/>
        <dbReference type="ChEBI" id="CHEBI:57853"/>
        <dbReference type="ChEBI" id="CHEBI:57945"/>
        <dbReference type="ChEBI" id="CHEBI:507393"/>
        <dbReference type="EC" id="1.14.13.8"/>
    </reaction>
    <physiologicalReaction direction="left-to-right" evidence="14">
        <dbReference type="Rhea" id="RHEA:74112"/>
    </physiologicalReaction>
</comment>
<keyword evidence="6 18" id="KW-0256">Endoplasmic reticulum</keyword>
<dbReference type="GO" id="GO:0034899">
    <property type="term" value="F:trimethylamine monooxygenase activity"/>
    <property type="evidence" value="ECO:0007669"/>
    <property type="project" value="UniProtKB-EC"/>
</dbReference>
<dbReference type="AlphaFoldDB" id="A0A0B6ZFD7"/>
<proteinExistence type="inferred from homology"/>
<sequence length="553" mass="61818">MPAKTACVVGAGASGVATLKEFVRQGFKTTCYEIDSDVGGIWHRKDTTHPINTPSIWDNLITNSSKFNSCYSDLPPNAKDTPYLTAEAMYQYFKRAIKHFGVEKNIQFNTRVMKIRKTADHEQTGRWEVYTTKRGDAIAGNDLAGRPIDEALLSKCHKEVFDVVIVCTGYFKIPVYPDIPGLDKFSGKVQHVFNYTGPKPHEGKTVLIVGNKLSAADIGSDVANYAKQVYIAVGGGMWIIPRCFSSARTLDLMFSRSIIHSSTGVNKINEILMDEAERKLDHESAGIRPSKPPVFDRYGLSDDLPVKMLSGRVQPYGRVTRVNDNQVHFQDGKVISGIDAIILCTGFNPDLSFLDMKIVQESGKMEMFKMMFPLNVKHNTLAIIGHVGGDAPLALLYELQARLAALVMSGKHQLPSRSKMQKDVDKWNDHAYARKGSFRSYFVSADLLTESIAEEIGCYPTFWKVLLRDPLLAYRNWYGPIFAAQYRLLGPDSQWNESAKTCHILYEEGHSSIRHMEKNKFNPKGVSGNYTSTITILAIISFLIAAVGIFFRN</sequence>
<keyword evidence="10 18" id="KW-0560">Oxidoreductase</keyword>
<keyword evidence="5 20" id="KW-0812">Transmembrane</keyword>
<dbReference type="GO" id="GO:0047822">
    <property type="term" value="F:hypotaurine monooxygenase activity"/>
    <property type="evidence" value="ECO:0007669"/>
    <property type="project" value="RHEA"/>
</dbReference>
<accession>A0A0B6ZFD7</accession>
<dbReference type="InterPro" id="IPR020946">
    <property type="entry name" value="Flavin_mOase-like"/>
</dbReference>
<evidence type="ECO:0000256" key="18">
    <source>
        <dbReference type="PIRNR" id="PIRNR000332"/>
    </source>
</evidence>
<evidence type="ECO:0000256" key="8">
    <source>
        <dbReference type="ARBA" id="ARBA00022857"/>
    </source>
</evidence>
<evidence type="ECO:0000256" key="15">
    <source>
        <dbReference type="ARBA" id="ARBA00048041"/>
    </source>
</evidence>
<dbReference type="GO" id="GO:0050661">
    <property type="term" value="F:NADP binding"/>
    <property type="evidence" value="ECO:0007669"/>
    <property type="project" value="InterPro"/>
</dbReference>
<feature type="transmembrane region" description="Helical" evidence="20">
    <location>
        <begin position="530"/>
        <end position="551"/>
    </location>
</feature>
<comment type="catalytic activity">
    <reaction evidence="17">
        <text>N,N-dimethylaniline + NADPH + O2 + H(+) = N,N-dimethylaniline N-oxide + NADP(+) + H2O</text>
        <dbReference type="Rhea" id="RHEA:24468"/>
        <dbReference type="ChEBI" id="CHEBI:15377"/>
        <dbReference type="ChEBI" id="CHEBI:15378"/>
        <dbReference type="ChEBI" id="CHEBI:15379"/>
        <dbReference type="ChEBI" id="CHEBI:16269"/>
        <dbReference type="ChEBI" id="CHEBI:17735"/>
        <dbReference type="ChEBI" id="CHEBI:57783"/>
        <dbReference type="ChEBI" id="CHEBI:58349"/>
        <dbReference type="EC" id="1.14.13.8"/>
    </reaction>
    <physiologicalReaction direction="left-to-right" evidence="17">
        <dbReference type="Rhea" id="RHEA:24469"/>
    </physiologicalReaction>
</comment>
<dbReference type="FunFam" id="3.50.50.60:FF:000159">
    <property type="entry name" value="Dimethylaniline monooxygenase [N-oxide-forming]"/>
    <property type="match status" value="1"/>
</dbReference>
<keyword evidence="12 18" id="KW-0472">Membrane</keyword>
<keyword evidence="8 18" id="KW-0521">NADP</keyword>
<dbReference type="InterPro" id="IPR036188">
    <property type="entry name" value="FAD/NAD-bd_sf"/>
</dbReference>
<dbReference type="GO" id="GO:0050660">
    <property type="term" value="F:flavin adenine dinucleotide binding"/>
    <property type="evidence" value="ECO:0007669"/>
    <property type="project" value="InterPro"/>
</dbReference>
<comment type="catalytic activity">
    <reaction evidence="16">
        <text>trimethylamine + NADPH + O2 = trimethylamine N-oxide + NADP(+) + H2O</text>
        <dbReference type="Rhea" id="RHEA:31979"/>
        <dbReference type="ChEBI" id="CHEBI:15377"/>
        <dbReference type="ChEBI" id="CHEBI:15379"/>
        <dbReference type="ChEBI" id="CHEBI:15724"/>
        <dbReference type="ChEBI" id="CHEBI:57783"/>
        <dbReference type="ChEBI" id="CHEBI:58349"/>
        <dbReference type="ChEBI" id="CHEBI:58389"/>
        <dbReference type="EC" id="1.14.13.148"/>
    </reaction>
    <physiologicalReaction direction="left-to-right" evidence="16">
        <dbReference type="Rhea" id="RHEA:31980"/>
    </physiologicalReaction>
</comment>
<dbReference type="InterPro" id="IPR050346">
    <property type="entry name" value="FMO-like"/>
</dbReference>
<dbReference type="Gene3D" id="3.50.50.60">
    <property type="entry name" value="FAD/NAD(P)-binding domain"/>
    <property type="match status" value="1"/>
</dbReference>
<comment type="function">
    <text evidence="13">Broad spectrum monooxygenase that catalyzes the oxygenation of a wide variety of nitrogen- and sulfur-containing compounds including xenobiotics. Catalyzes the S-oxygenation of hypotaurine to produce taurine, an organic osmolyte involved in cell volume regulation as well as a variety of cytoprotective and developmental processes. In vitro, catalyzes the N-oxygenation of trimethylamine (TMA) to produce trimethylamine N-oxide (TMAO) and could therefore participate to the detoxification of this compound that is generated by the action of gut microbiota from dietary precursors such as choline, choline containing compounds, betaine or L-carnitine.</text>
</comment>
<dbReference type="PANTHER" id="PTHR23023">
    <property type="entry name" value="DIMETHYLANILINE MONOOXYGENASE"/>
    <property type="match status" value="1"/>
</dbReference>
<keyword evidence="11 18" id="KW-0503">Monooxygenase</keyword>
<comment type="similarity">
    <text evidence="3 18 19">Belongs to the FMO family.</text>
</comment>
<dbReference type="SUPFAM" id="SSF51905">
    <property type="entry name" value="FAD/NAD(P)-binding domain"/>
    <property type="match status" value="2"/>
</dbReference>
<protein>
    <recommendedName>
        <fullName evidence="19">Flavin-containing monooxygenase</fullName>
        <ecNumber evidence="19">1.-.-.-</ecNumber>
    </recommendedName>
</protein>
<dbReference type="PRINTS" id="PR00370">
    <property type="entry name" value="FMOXYGENASE"/>
</dbReference>
<gene>
    <name evidence="21" type="primary">ORF62209</name>
</gene>
<keyword evidence="7 18" id="KW-0274">FAD</keyword>
<dbReference type="InterPro" id="IPR000960">
    <property type="entry name" value="Flavin_mOase"/>
</dbReference>
<evidence type="ECO:0000256" key="4">
    <source>
        <dbReference type="ARBA" id="ARBA00022630"/>
    </source>
</evidence>
<organism evidence="21">
    <name type="scientific">Arion vulgaris</name>
    <dbReference type="NCBI Taxonomy" id="1028688"/>
    <lineage>
        <taxon>Eukaryota</taxon>
        <taxon>Metazoa</taxon>
        <taxon>Spiralia</taxon>
        <taxon>Lophotrochozoa</taxon>
        <taxon>Mollusca</taxon>
        <taxon>Gastropoda</taxon>
        <taxon>Heterobranchia</taxon>
        <taxon>Euthyneura</taxon>
        <taxon>Panpulmonata</taxon>
        <taxon>Eupulmonata</taxon>
        <taxon>Stylommatophora</taxon>
        <taxon>Helicina</taxon>
        <taxon>Arionoidea</taxon>
        <taxon>Arionidae</taxon>
        <taxon>Arion</taxon>
    </lineage>
</organism>
<dbReference type="EC" id="1.-.-.-" evidence="19"/>
<evidence type="ECO:0000256" key="12">
    <source>
        <dbReference type="ARBA" id="ARBA00023136"/>
    </source>
</evidence>
<evidence type="ECO:0000256" key="11">
    <source>
        <dbReference type="ARBA" id="ARBA00023033"/>
    </source>
</evidence>
<reference evidence="21" key="1">
    <citation type="submission" date="2014-12" db="EMBL/GenBank/DDBJ databases">
        <title>Insight into the proteome of Arion vulgaris.</title>
        <authorList>
            <person name="Aradska J."/>
            <person name="Bulat T."/>
            <person name="Smidak R."/>
            <person name="Sarate P."/>
            <person name="Gangsoo J."/>
            <person name="Sialana F."/>
            <person name="Bilban M."/>
            <person name="Lubec G."/>
        </authorList>
    </citation>
    <scope>NUCLEOTIDE SEQUENCE</scope>
    <source>
        <tissue evidence="21">Skin</tissue>
    </source>
</reference>
<comment type="subcellular location">
    <subcellularLocation>
        <location evidence="2">Endoplasmic reticulum membrane</location>
        <topology evidence="2">Single-pass membrane protein</topology>
    </subcellularLocation>
</comment>
<evidence type="ECO:0000256" key="19">
    <source>
        <dbReference type="RuleBase" id="RU361177"/>
    </source>
</evidence>
<evidence type="ECO:0000256" key="17">
    <source>
        <dbReference type="ARBA" id="ARBA00049443"/>
    </source>
</evidence>
<dbReference type="GO" id="GO:0004499">
    <property type="term" value="F:N,N-dimethylaniline monooxygenase activity"/>
    <property type="evidence" value="ECO:0007669"/>
    <property type="project" value="UniProtKB-UniRule"/>
</dbReference>
<evidence type="ECO:0000256" key="7">
    <source>
        <dbReference type="ARBA" id="ARBA00022827"/>
    </source>
</evidence>
<evidence type="ECO:0000256" key="14">
    <source>
        <dbReference type="ARBA" id="ARBA00047338"/>
    </source>
</evidence>
<dbReference type="PIRSF" id="PIRSF000332">
    <property type="entry name" value="FMO"/>
    <property type="match status" value="1"/>
</dbReference>